<keyword evidence="1" id="KW-0812">Transmembrane</keyword>
<evidence type="ECO:0000313" key="2">
    <source>
        <dbReference type="EMBL" id="MCQ6961725.1"/>
    </source>
</evidence>
<dbReference type="Pfam" id="PF23959">
    <property type="entry name" value="DUF7288"/>
    <property type="match status" value="1"/>
</dbReference>
<comment type="caution">
    <text evidence="2">The sequence shown here is derived from an EMBL/GenBank/DDBJ whole genome shotgun (WGS) entry which is preliminary data.</text>
</comment>
<reference evidence="2 3" key="1">
    <citation type="journal article" date="2011" name="Appl. Environ. Microbiol.">
        <title>Methanogenic archaea isolated from Taiwan's Chelungpu fault.</title>
        <authorList>
            <person name="Wu S.Y."/>
            <person name="Lai M.C."/>
        </authorList>
    </citation>
    <scope>NUCLEOTIDE SEQUENCE [LARGE SCALE GENOMIC DNA]</scope>
    <source>
        <strain evidence="2 3">St545Mb</strain>
    </source>
</reference>
<accession>A0AAE3H7Q5</accession>
<feature type="transmembrane region" description="Helical" evidence="1">
    <location>
        <begin position="20"/>
        <end position="37"/>
    </location>
</feature>
<dbReference type="AlphaFoldDB" id="A0AAE3H7Q5"/>
<dbReference type="EMBL" id="JTEO01000001">
    <property type="protein sequence ID" value="MCQ6961725.1"/>
    <property type="molecule type" value="Genomic_DNA"/>
</dbReference>
<keyword evidence="1" id="KW-1133">Transmembrane helix</keyword>
<dbReference type="RefSeq" id="WP_256621384.1">
    <property type="nucleotide sequence ID" value="NZ_JTEO01000001.1"/>
</dbReference>
<gene>
    <name evidence="2" type="ORF">PV02_00615</name>
</gene>
<keyword evidence="1" id="KW-0472">Membrane</keyword>
<sequence>MKKDLLFRPGKEERAQMHTLEAIMASLIMVAIIVYTVQATSLTPLTSSTANAHIEAQLQTMGQDMLNALSYSPYGRDSALKTDILNWDGEQYVWNGTIYKTVRTPTHELQQSSLARTLEAVAVKRGIAHNVYFGWVNEEGVSVSRRYIYNGDPSNNAVVISKRVQLSNADVGNATEFMKSTGIPDADNSTEFYNVVNVKMMLWRM</sequence>
<organism evidence="2 3">
    <name type="scientific">Methanolobus chelungpuianus</name>
    <dbReference type="NCBI Taxonomy" id="502115"/>
    <lineage>
        <taxon>Archaea</taxon>
        <taxon>Methanobacteriati</taxon>
        <taxon>Methanobacteriota</taxon>
        <taxon>Stenosarchaea group</taxon>
        <taxon>Methanomicrobia</taxon>
        <taxon>Methanosarcinales</taxon>
        <taxon>Methanosarcinaceae</taxon>
        <taxon>Methanolobus</taxon>
    </lineage>
</organism>
<evidence type="ECO:0000313" key="3">
    <source>
        <dbReference type="Proteomes" id="UP001206983"/>
    </source>
</evidence>
<name>A0AAE3H7Q5_9EURY</name>
<keyword evidence="3" id="KW-1185">Reference proteome</keyword>
<dbReference type="InterPro" id="IPR055712">
    <property type="entry name" value="DUF7288"/>
</dbReference>
<proteinExistence type="predicted"/>
<evidence type="ECO:0000256" key="1">
    <source>
        <dbReference type="SAM" id="Phobius"/>
    </source>
</evidence>
<dbReference type="Proteomes" id="UP001206983">
    <property type="component" value="Unassembled WGS sequence"/>
</dbReference>
<protein>
    <submittedName>
        <fullName evidence="2">Uncharacterized protein</fullName>
    </submittedName>
</protein>